<feature type="compositionally biased region" description="Basic and acidic residues" evidence="2">
    <location>
        <begin position="16"/>
        <end position="31"/>
    </location>
</feature>
<keyword evidence="4" id="KW-1185">Reference proteome</keyword>
<organism evidence="3 4">
    <name type="scientific">Gigaspora margarita</name>
    <dbReference type="NCBI Taxonomy" id="4874"/>
    <lineage>
        <taxon>Eukaryota</taxon>
        <taxon>Fungi</taxon>
        <taxon>Fungi incertae sedis</taxon>
        <taxon>Mucoromycota</taxon>
        <taxon>Glomeromycotina</taxon>
        <taxon>Glomeromycetes</taxon>
        <taxon>Diversisporales</taxon>
        <taxon>Gigasporaceae</taxon>
        <taxon>Gigaspora</taxon>
    </lineage>
</organism>
<sequence length="134" mass="16030">MNHKNAFRKKTIKLNDQNKENSEPVHYDKGNKKQKYNNDLNKESFFIDLSEIGDLEVRKKIGIEINQIILQIIEQKNEEKIKLIEKKKKEKMEMRKEIDSEIKELKNTIERHKIFKNICNVRGALESVRSQVMF</sequence>
<evidence type="ECO:0000256" key="2">
    <source>
        <dbReference type="SAM" id="MobiDB-lite"/>
    </source>
</evidence>
<dbReference type="Proteomes" id="UP000439903">
    <property type="component" value="Unassembled WGS sequence"/>
</dbReference>
<keyword evidence="1" id="KW-0175">Coiled coil</keyword>
<protein>
    <submittedName>
        <fullName evidence="3">Uncharacterized protein</fullName>
    </submittedName>
</protein>
<gene>
    <name evidence="3" type="ORF">F8M41_018844</name>
</gene>
<feature type="coiled-coil region" evidence="1">
    <location>
        <begin position="70"/>
        <end position="111"/>
    </location>
</feature>
<feature type="region of interest" description="Disordered" evidence="2">
    <location>
        <begin position="1"/>
        <end position="36"/>
    </location>
</feature>
<dbReference type="EMBL" id="WTPW01000048">
    <property type="protein sequence ID" value="KAF0554702.1"/>
    <property type="molecule type" value="Genomic_DNA"/>
</dbReference>
<evidence type="ECO:0000313" key="4">
    <source>
        <dbReference type="Proteomes" id="UP000439903"/>
    </source>
</evidence>
<evidence type="ECO:0000256" key="1">
    <source>
        <dbReference type="SAM" id="Coils"/>
    </source>
</evidence>
<name>A0A8H4EU37_GIGMA</name>
<accession>A0A8H4EU37</accession>
<evidence type="ECO:0000313" key="3">
    <source>
        <dbReference type="EMBL" id="KAF0554702.1"/>
    </source>
</evidence>
<feature type="compositionally biased region" description="Basic residues" evidence="2">
    <location>
        <begin position="1"/>
        <end position="12"/>
    </location>
</feature>
<dbReference type="AlphaFoldDB" id="A0A8H4EU37"/>
<comment type="caution">
    <text evidence="3">The sequence shown here is derived from an EMBL/GenBank/DDBJ whole genome shotgun (WGS) entry which is preliminary data.</text>
</comment>
<reference evidence="3 4" key="1">
    <citation type="journal article" date="2019" name="Environ. Microbiol.">
        <title>At the nexus of three kingdoms: the genome of the mycorrhizal fungus Gigaspora margarita provides insights into plant, endobacterial and fungal interactions.</title>
        <authorList>
            <person name="Venice F."/>
            <person name="Ghignone S."/>
            <person name="Salvioli di Fossalunga A."/>
            <person name="Amselem J."/>
            <person name="Novero M."/>
            <person name="Xianan X."/>
            <person name="Sedzielewska Toro K."/>
            <person name="Morin E."/>
            <person name="Lipzen A."/>
            <person name="Grigoriev I.V."/>
            <person name="Henrissat B."/>
            <person name="Martin F.M."/>
            <person name="Bonfante P."/>
        </authorList>
    </citation>
    <scope>NUCLEOTIDE SEQUENCE [LARGE SCALE GENOMIC DNA]</scope>
    <source>
        <strain evidence="3 4">BEG34</strain>
    </source>
</reference>
<proteinExistence type="predicted"/>